<feature type="signal peptide" evidence="8">
    <location>
        <begin position="1"/>
        <end position="23"/>
    </location>
</feature>
<keyword evidence="11" id="KW-1185">Reference proteome</keyword>
<keyword evidence="5 7" id="KW-0573">Peptidoglycan synthesis</keyword>
<comment type="similarity">
    <text evidence="2">Belongs to the YkuD family.</text>
</comment>
<comment type="pathway">
    <text evidence="1 7">Cell wall biogenesis; peptidoglycan biosynthesis.</text>
</comment>
<dbReference type="PROSITE" id="PS52029">
    <property type="entry name" value="LD_TPASE"/>
    <property type="match status" value="1"/>
</dbReference>
<dbReference type="GO" id="GO:0009252">
    <property type="term" value="P:peptidoglycan biosynthetic process"/>
    <property type="evidence" value="ECO:0007669"/>
    <property type="project" value="UniProtKB-UniPathway"/>
</dbReference>
<dbReference type="Proteomes" id="UP000268908">
    <property type="component" value="Unassembled WGS sequence"/>
</dbReference>
<dbReference type="EMBL" id="RCCI01000007">
    <property type="protein sequence ID" value="RLJ62766.1"/>
    <property type="molecule type" value="Genomic_DNA"/>
</dbReference>
<dbReference type="GO" id="GO:0071555">
    <property type="term" value="P:cell wall organization"/>
    <property type="evidence" value="ECO:0007669"/>
    <property type="project" value="UniProtKB-UniRule"/>
</dbReference>
<evidence type="ECO:0000256" key="3">
    <source>
        <dbReference type="ARBA" id="ARBA00022679"/>
    </source>
</evidence>
<dbReference type="UniPathway" id="UPA00219"/>
<dbReference type="OrthoDB" id="9809748at2"/>
<dbReference type="GO" id="GO:0004180">
    <property type="term" value="F:carboxypeptidase activity"/>
    <property type="evidence" value="ECO:0007669"/>
    <property type="project" value="UniProtKB-ARBA"/>
</dbReference>
<evidence type="ECO:0000256" key="7">
    <source>
        <dbReference type="PROSITE-ProRule" id="PRU01373"/>
    </source>
</evidence>
<feature type="domain" description="L,D-TPase catalytic" evidence="9">
    <location>
        <begin position="136"/>
        <end position="271"/>
    </location>
</feature>
<dbReference type="RefSeq" id="WP_121243070.1">
    <property type="nucleotide sequence ID" value="NZ_BHVV01000008.1"/>
</dbReference>
<evidence type="ECO:0000256" key="1">
    <source>
        <dbReference type="ARBA" id="ARBA00004752"/>
    </source>
</evidence>
<evidence type="ECO:0000313" key="10">
    <source>
        <dbReference type="EMBL" id="RLJ62766.1"/>
    </source>
</evidence>
<dbReference type="InterPro" id="IPR038063">
    <property type="entry name" value="Transpep_catalytic_dom"/>
</dbReference>
<feature type="active site" description="Nucleophile" evidence="7">
    <location>
        <position position="246"/>
    </location>
</feature>
<evidence type="ECO:0000256" key="5">
    <source>
        <dbReference type="ARBA" id="ARBA00022984"/>
    </source>
</evidence>
<dbReference type="AlphaFoldDB" id="A0A497XAW2"/>
<dbReference type="GO" id="GO:0016740">
    <property type="term" value="F:transferase activity"/>
    <property type="evidence" value="ECO:0007669"/>
    <property type="project" value="UniProtKB-KW"/>
</dbReference>
<organism evidence="10 11">
    <name type="scientific">Sulfurisoma sediminicola</name>
    <dbReference type="NCBI Taxonomy" id="1381557"/>
    <lineage>
        <taxon>Bacteria</taxon>
        <taxon>Pseudomonadati</taxon>
        <taxon>Pseudomonadota</taxon>
        <taxon>Betaproteobacteria</taxon>
        <taxon>Nitrosomonadales</taxon>
        <taxon>Sterolibacteriaceae</taxon>
        <taxon>Sulfurisoma</taxon>
    </lineage>
</organism>
<dbReference type="InterPro" id="IPR005490">
    <property type="entry name" value="LD_TPept_cat_dom"/>
</dbReference>
<evidence type="ECO:0000256" key="6">
    <source>
        <dbReference type="ARBA" id="ARBA00023316"/>
    </source>
</evidence>
<dbReference type="PANTHER" id="PTHR36699:SF1">
    <property type="entry name" value="L,D-TRANSPEPTIDASE YAFK-RELATED"/>
    <property type="match status" value="1"/>
</dbReference>
<dbReference type="InterPro" id="IPR056203">
    <property type="entry name" value="Cds6_C"/>
</dbReference>
<sequence>MIKALRSRLLIVVFAACAASAFAAGTARYTDSGPEPLLAGVFEQIEANKWEAALRQTEDLLTAYPNFRLGNLIKGDLLLARSKPLKTFGEGASGGQQDKVADLREEAVARLKAYKSKPTADYVPRYLLQMERDQKFAIVVDTQKARLYVYQNDKGTPRFVADYYISHGKLGSEKLKEGDKKTPIGVYHVTSSLPRQKLTDFYGSGAFPINYPNEWDKRHGRNGHGIWLHGTPSDTFSRPPKASDGCVVLANQDLDALSKNLQIGLTPVIISNSIEWLSLDDWQAERQSLLSMIDEWRRDWESRDTDRYARHYSAKFQADSQGLQAWIEQKRKVNAGKSWIKVATGDISMFRNPGKEEYVVVTFDQDYKSSNLSNQMKKRQYWIKEDGRWKIIYEGAA</sequence>
<dbReference type="SUPFAM" id="SSF54427">
    <property type="entry name" value="NTF2-like"/>
    <property type="match status" value="1"/>
</dbReference>
<dbReference type="InterPro" id="IPR032710">
    <property type="entry name" value="NTF2-like_dom_sf"/>
</dbReference>
<keyword evidence="8" id="KW-0732">Signal</keyword>
<reference evidence="10 11" key="1">
    <citation type="submission" date="2018-10" db="EMBL/GenBank/DDBJ databases">
        <title>Genomic Encyclopedia of Type Strains, Phase IV (KMG-IV): sequencing the most valuable type-strain genomes for metagenomic binning, comparative biology and taxonomic classification.</title>
        <authorList>
            <person name="Goeker M."/>
        </authorList>
    </citation>
    <scope>NUCLEOTIDE SEQUENCE [LARGE SCALE GENOMIC DNA]</scope>
    <source>
        <strain evidence="10 11">DSM 26916</strain>
    </source>
</reference>
<evidence type="ECO:0000256" key="2">
    <source>
        <dbReference type="ARBA" id="ARBA00005992"/>
    </source>
</evidence>
<evidence type="ECO:0000256" key="4">
    <source>
        <dbReference type="ARBA" id="ARBA00022960"/>
    </source>
</evidence>
<dbReference type="Gene3D" id="2.40.440.10">
    <property type="entry name" value="L,D-transpeptidase catalytic domain-like"/>
    <property type="match status" value="1"/>
</dbReference>
<keyword evidence="4 7" id="KW-0133">Cell shape</keyword>
<evidence type="ECO:0000256" key="8">
    <source>
        <dbReference type="SAM" id="SignalP"/>
    </source>
</evidence>
<comment type="caution">
    <text evidence="10">The sequence shown here is derived from an EMBL/GenBank/DDBJ whole genome shotgun (WGS) entry which is preliminary data.</text>
</comment>
<dbReference type="Pfam" id="PF03734">
    <property type="entry name" value="YkuD"/>
    <property type="match status" value="1"/>
</dbReference>
<gene>
    <name evidence="10" type="ORF">DFR35_2583</name>
</gene>
<proteinExistence type="inferred from homology"/>
<dbReference type="PANTHER" id="PTHR36699">
    <property type="entry name" value="LD-TRANSPEPTIDASE"/>
    <property type="match status" value="1"/>
</dbReference>
<name>A0A497XAW2_9PROT</name>
<accession>A0A497XAW2</accession>
<dbReference type="Pfam" id="PF24125">
    <property type="entry name" value="Cds6_C"/>
    <property type="match status" value="1"/>
</dbReference>
<feature type="chain" id="PRO_5019762678" evidence="8">
    <location>
        <begin position="24"/>
        <end position="397"/>
    </location>
</feature>
<feature type="active site" description="Proton donor/acceptor" evidence="7">
    <location>
        <position position="229"/>
    </location>
</feature>
<dbReference type="CDD" id="cd16913">
    <property type="entry name" value="YkuD_like"/>
    <property type="match status" value="1"/>
</dbReference>
<protein>
    <submittedName>
        <fullName evidence="10">Murein L,D-transpeptidase YafK</fullName>
    </submittedName>
</protein>
<keyword evidence="6 7" id="KW-0961">Cell wall biogenesis/degradation</keyword>
<dbReference type="GO" id="GO:0008360">
    <property type="term" value="P:regulation of cell shape"/>
    <property type="evidence" value="ECO:0007669"/>
    <property type="project" value="UniProtKB-UniRule"/>
</dbReference>
<evidence type="ECO:0000259" key="9">
    <source>
        <dbReference type="PROSITE" id="PS52029"/>
    </source>
</evidence>
<evidence type="ECO:0000313" key="11">
    <source>
        <dbReference type="Proteomes" id="UP000268908"/>
    </source>
</evidence>
<keyword evidence="3" id="KW-0808">Transferase</keyword>
<dbReference type="SUPFAM" id="SSF141523">
    <property type="entry name" value="L,D-transpeptidase catalytic domain-like"/>
    <property type="match status" value="1"/>
</dbReference>